<dbReference type="InterPro" id="IPR000477">
    <property type="entry name" value="RT_dom"/>
</dbReference>
<dbReference type="InterPro" id="IPR043128">
    <property type="entry name" value="Rev_trsase/Diguanyl_cyclase"/>
</dbReference>
<dbReference type="EMBL" id="BGPR01023203">
    <property type="protein sequence ID" value="GBN90175.1"/>
    <property type="molecule type" value="Genomic_DNA"/>
</dbReference>
<dbReference type="Gene3D" id="3.10.10.10">
    <property type="entry name" value="HIV Type 1 Reverse Transcriptase, subunit A, domain 1"/>
    <property type="match status" value="1"/>
</dbReference>
<evidence type="ECO:0000313" key="2">
    <source>
        <dbReference type="EMBL" id="GBN90175.1"/>
    </source>
</evidence>
<evidence type="ECO:0000313" key="3">
    <source>
        <dbReference type="Proteomes" id="UP000499080"/>
    </source>
</evidence>
<dbReference type="Pfam" id="PF05380">
    <property type="entry name" value="Peptidase_A17"/>
    <property type="match status" value="1"/>
</dbReference>
<accession>A0A4Y2ST90</accession>
<keyword evidence="3" id="KW-1185">Reference proteome</keyword>
<dbReference type="Proteomes" id="UP000499080">
    <property type="component" value="Unassembled WGS sequence"/>
</dbReference>
<evidence type="ECO:0000259" key="1">
    <source>
        <dbReference type="Pfam" id="PF00078"/>
    </source>
</evidence>
<dbReference type="SUPFAM" id="SSF56672">
    <property type="entry name" value="DNA/RNA polymerases"/>
    <property type="match status" value="1"/>
</dbReference>
<dbReference type="InterPro" id="IPR036397">
    <property type="entry name" value="RNaseH_sf"/>
</dbReference>
<sequence>MSIPALQSDSASSVLNLIDTTYECVRSLQTLGYEVEQFAESENAIKNRHFQSYGRLHQKNRLSCGKITGITPSKCLDISSLNLPPNITLADPHFHKPGKIDLLLGNEYFCEFLRPGQCRVPNSQLILQNSVFGFLASGRLNVTRGQSSRVIQCKLIANLEDLHKDMTKFWELEKIEKPIKSVEEEKCEKHFLKTYSRNSDGRYIVQLPRKKDPECLGESKTSALGSLNSLWRRLSKNPELLSLYRDFMQEYEALGHTELVTDNNEPSTSYYLPHHGVFKPDKTSTKLRVVFNASALSSNGLSLNDIQMNGGLTQEDLFSIMLRFRNHKFVFSADIRKMYRMILVDPQLRDLQRIVRKNGENDTVKTYKLNTVTYGITSAPYLVTRVLHQLVKDEGQCFPLPATVMDSDFYMDDVLTGGDSLEEVRELQIQLIRLLARSGMELHKWRTNASNLRNCFSFKVLPSPQNTKRAVLSNIARVFDPLGLLGPVITVAKIFLQRLWKLKIDWNDSLPEREAEEWERFLNSLHSINQLCISRHVLCEFPEKLEVHGFADALERAYGAVVYLKSSAGERNCVRLLCSKSRVAPLKPISVPKLELCAALLLAQLVKRVLCAIKLKINDIYLWYDSTIVLAWIQHEPWELKTFVANRIAAIQELTKKEQWFHVSSGNNPADLLPRGLAPEKLCNNELWWTGPSFLQADFPVPMSTPNSNDDVYLSELKTSKPIFLTINAKEKELFIDCLLSVTNSYLKLIRVMSFIFRFIFNSRNPHSLRSGPLTGDELKVASEYLIKEVQVREFSKEISALKKGNSIPKGSNLRNLNPFIVSNGILRVGGRLEYSNLTDNQKHLIILPKSHRLAKLIFVYFHLKNLHVGPQGLLFAVRQKFWPIHGRNLSRKIVNDCITCFRNKPVVANQIMGNLPAERITPTFPFNVCGVDFIGPLFAKPVAQRRITARKMYVAIFVCFVTKAVHFELVTDLINEAFIACLKRFIARRGKKFHCLFR</sequence>
<proteinExistence type="predicted"/>
<dbReference type="GO" id="GO:0003676">
    <property type="term" value="F:nucleic acid binding"/>
    <property type="evidence" value="ECO:0007669"/>
    <property type="project" value="InterPro"/>
</dbReference>
<dbReference type="PANTHER" id="PTHR47331">
    <property type="entry name" value="PHD-TYPE DOMAIN-CONTAINING PROTEIN"/>
    <property type="match status" value="1"/>
</dbReference>
<gene>
    <name evidence="2" type="ORF">AVEN_204480_1</name>
</gene>
<dbReference type="Gene3D" id="3.30.420.10">
    <property type="entry name" value="Ribonuclease H-like superfamily/Ribonuclease H"/>
    <property type="match status" value="1"/>
</dbReference>
<dbReference type="GO" id="GO:0071897">
    <property type="term" value="P:DNA biosynthetic process"/>
    <property type="evidence" value="ECO:0007669"/>
    <property type="project" value="UniProtKB-ARBA"/>
</dbReference>
<dbReference type="InterPro" id="IPR043502">
    <property type="entry name" value="DNA/RNA_pol_sf"/>
</dbReference>
<protein>
    <recommendedName>
        <fullName evidence="1">Reverse transcriptase domain-containing protein</fullName>
    </recommendedName>
</protein>
<feature type="domain" description="Reverse transcriptase" evidence="1">
    <location>
        <begin position="323"/>
        <end position="447"/>
    </location>
</feature>
<organism evidence="2 3">
    <name type="scientific">Araneus ventricosus</name>
    <name type="common">Orbweaver spider</name>
    <name type="synonym">Epeira ventricosa</name>
    <dbReference type="NCBI Taxonomy" id="182803"/>
    <lineage>
        <taxon>Eukaryota</taxon>
        <taxon>Metazoa</taxon>
        <taxon>Ecdysozoa</taxon>
        <taxon>Arthropoda</taxon>
        <taxon>Chelicerata</taxon>
        <taxon>Arachnida</taxon>
        <taxon>Araneae</taxon>
        <taxon>Araneomorphae</taxon>
        <taxon>Entelegynae</taxon>
        <taxon>Araneoidea</taxon>
        <taxon>Araneidae</taxon>
        <taxon>Araneus</taxon>
    </lineage>
</organism>
<dbReference type="OrthoDB" id="5920040at2759"/>
<reference evidence="2 3" key="1">
    <citation type="journal article" date="2019" name="Sci. Rep.">
        <title>Orb-weaving spider Araneus ventricosus genome elucidates the spidroin gene catalogue.</title>
        <authorList>
            <person name="Kono N."/>
            <person name="Nakamura H."/>
            <person name="Ohtoshi R."/>
            <person name="Moran D.A.P."/>
            <person name="Shinohara A."/>
            <person name="Yoshida Y."/>
            <person name="Fujiwara M."/>
            <person name="Mori M."/>
            <person name="Tomita M."/>
            <person name="Arakawa K."/>
        </authorList>
    </citation>
    <scope>NUCLEOTIDE SEQUENCE [LARGE SCALE GENOMIC DNA]</scope>
</reference>
<name>A0A4Y2ST90_ARAVE</name>
<dbReference type="InterPro" id="IPR008042">
    <property type="entry name" value="Retrotrans_Pao"/>
</dbReference>
<dbReference type="AlphaFoldDB" id="A0A4Y2ST90"/>
<comment type="caution">
    <text evidence="2">The sequence shown here is derived from an EMBL/GenBank/DDBJ whole genome shotgun (WGS) entry which is preliminary data.</text>
</comment>
<dbReference type="Gene3D" id="3.30.70.270">
    <property type="match status" value="1"/>
</dbReference>
<dbReference type="Pfam" id="PF00078">
    <property type="entry name" value="RVT_1"/>
    <property type="match status" value="1"/>
</dbReference>